<protein>
    <submittedName>
        <fullName evidence="1">Uncharacterized protein</fullName>
    </submittedName>
</protein>
<dbReference type="AlphaFoldDB" id="A0A3R7NJD6"/>
<dbReference type="EMBL" id="PKRU02000009">
    <property type="protein sequence ID" value="RPD37445.1"/>
    <property type="molecule type" value="Genomic_DNA"/>
</dbReference>
<sequence length="77" mass="8802">MPLKQLKKELKEEVMIYIKGMNESELAILTTGLRMEQKHYATSSTSTTQDSQLTFSAKKAKVKQIIVSFIISYNSSW</sequence>
<reference evidence="1 2" key="1">
    <citation type="submission" date="2018-11" db="EMBL/GenBank/DDBJ databases">
        <title>Genome Analysis of Haplotype D of Candidatus Liberibacter Solanacearum.</title>
        <authorList>
            <person name="Katsir L."/>
            <person name="Ruan Z."/>
            <person name="Santos Garcia D."/>
            <person name="Piasezky A."/>
            <person name="Jiang J."/>
            <person name="Sela N."/>
            <person name="Freilich S."/>
            <person name="Bahar O."/>
        </authorList>
    </citation>
    <scope>NUCLEOTIDE SEQUENCE [LARGE SCALE GENOMIC DNA]</scope>
    <source>
        <strain evidence="2">haplotype D1</strain>
    </source>
</reference>
<evidence type="ECO:0000313" key="2">
    <source>
        <dbReference type="Proteomes" id="UP000236895"/>
    </source>
</evidence>
<comment type="caution">
    <text evidence="1">The sequence shown here is derived from an EMBL/GenBank/DDBJ whole genome shotgun (WGS) entry which is preliminary data.</text>
</comment>
<proteinExistence type="predicted"/>
<organism evidence="1 2">
    <name type="scientific">Candidatus Liberibacter solanacearum</name>
    <dbReference type="NCBI Taxonomy" id="556287"/>
    <lineage>
        <taxon>Bacteria</taxon>
        <taxon>Pseudomonadati</taxon>
        <taxon>Pseudomonadota</taxon>
        <taxon>Alphaproteobacteria</taxon>
        <taxon>Hyphomicrobiales</taxon>
        <taxon>Rhizobiaceae</taxon>
        <taxon>Liberibacter</taxon>
    </lineage>
</organism>
<dbReference type="Proteomes" id="UP000236895">
    <property type="component" value="Unassembled WGS sequence"/>
</dbReference>
<name>A0A3R7NJD6_9HYPH</name>
<accession>A0A3R7NJD6</accession>
<gene>
    <name evidence="1" type="ORF">C0030_001965</name>
</gene>
<evidence type="ECO:0000313" key="1">
    <source>
        <dbReference type="EMBL" id="RPD37445.1"/>
    </source>
</evidence>